<evidence type="ECO:0000313" key="2">
    <source>
        <dbReference type="Proteomes" id="UP000002009"/>
    </source>
</evidence>
<dbReference type="KEGG" id="mis:MICPUN_64546"/>
<dbReference type="InParanoid" id="C1EIE4"/>
<dbReference type="EMBL" id="CP001333">
    <property type="protein sequence ID" value="ACO67844.1"/>
    <property type="molecule type" value="Genomic_DNA"/>
</dbReference>
<gene>
    <name evidence="1" type="primary">CUPC12</name>
    <name evidence="1" type="ORF">MICPUN_64546</name>
</gene>
<dbReference type="OrthoDB" id="497588at2759"/>
<protein>
    <submittedName>
        <fullName evidence="1">Uncharacterized protein</fullName>
    </submittedName>
</protein>
<keyword evidence="2" id="KW-1185">Reference proteome</keyword>
<reference evidence="1 2" key="1">
    <citation type="journal article" date="2009" name="Science">
        <title>Green evolution and dynamic adaptations revealed by genomes of the marine picoeukaryotes Micromonas.</title>
        <authorList>
            <person name="Worden A.Z."/>
            <person name="Lee J.H."/>
            <person name="Mock T."/>
            <person name="Rouze P."/>
            <person name="Simmons M.P."/>
            <person name="Aerts A.L."/>
            <person name="Allen A.E."/>
            <person name="Cuvelier M.L."/>
            <person name="Derelle E."/>
            <person name="Everett M.V."/>
            <person name="Foulon E."/>
            <person name="Grimwood J."/>
            <person name="Gundlach H."/>
            <person name="Henrissat B."/>
            <person name="Napoli C."/>
            <person name="McDonald S.M."/>
            <person name="Parker M.S."/>
            <person name="Rombauts S."/>
            <person name="Salamov A."/>
            <person name="Von Dassow P."/>
            <person name="Badger J.H."/>
            <person name="Coutinho P.M."/>
            <person name="Demir E."/>
            <person name="Dubchak I."/>
            <person name="Gentemann C."/>
            <person name="Eikrem W."/>
            <person name="Gready J.E."/>
            <person name="John U."/>
            <person name="Lanier W."/>
            <person name="Lindquist E.A."/>
            <person name="Lucas S."/>
            <person name="Mayer K.F."/>
            <person name="Moreau H."/>
            <person name="Not F."/>
            <person name="Otillar R."/>
            <person name="Panaud O."/>
            <person name="Pangilinan J."/>
            <person name="Paulsen I."/>
            <person name="Piegu B."/>
            <person name="Poliakov A."/>
            <person name="Robbens S."/>
            <person name="Schmutz J."/>
            <person name="Toulza E."/>
            <person name="Wyss T."/>
            <person name="Zelensky A."/>
            <person name="Zhou K."/>
            <person name="Armbrust E.V."/>
            <person name="Bhattacharya D."/>
            <person name="Goodenough U.W."/>
            <person name="Van de Peer Y."/>
            <person name="Grigoriev I.V."/>
        </authorList>
    </citation>
    <scope>NUCLEOTIDE SEQUENCE [LARGE SCALE GENOMIC DNA]</scope>
    <source>
        <strain evidence="2">RCC299 / NOUM17</strain>
    </source>
</reference>
<dbReference type="RefSeq" id="XP_002506586.1">
    <property type="nucleotide sequence ID" value="XM_002506540.1"/>
</dbReference>
<evidence type="ECO:0000313" key="1">
    <source>
        <dbReference type="EMBL" id="ACO67844.1"/>
    </source>
</evidence>
<dbReference type="Proteomes" id="UP000002009">
    <property type="component" value="Chromosome 15"/>
</dbReference>
<accession>C1EIE4</accession>
<organism evidence="1 2">
    <name type="scientific">Micromonas commoda (strain RCC299 / NOUM17 / CCMP2709)</name>
    <name type="common">Picoplanktonic green alga</name>
    <dbReference type="NCBI Taxonomy" id="296587"/>
    <lineage>
        <taxon>Eukaryota</taxon>
        <taxon>Viridiplantae</taxon>
        <taxon>Chlorophyta</taxon>
        <taxon>Mamiellophyceae</taxon>
        <taxon>Mamiellales</taxon>
        <taxon>Mamiellaceae</taxon>
        <taxon>Micromonas</taxon>
    </lineage>
</organism>
<dbReference type="AlphaFoldDB" id="C1EIE4"/>
<name>C1EIE4_MICCC</name>
<dbReference type="OMA" id="VWARYTA"/>
<sequence>MGGAPQAEIGHDVAVIDLVLHMYSRAPTRKRLAELWAKYTEDSETERKSKGFELVRVHHQTLTRMFCDDPDGEFLDIDDIRCVWEEFVDALRDASAKAGDPQPRASSLDYSDVEQPAIKRSPSFAKLVKDLSSEATAPSSPAIERVSGKGMILGVGCSSRDNSARGGSEYFRRMQAEKGKMDGAALMDQLQKKGLTRNLSGTFDADAAKN</sequence>
<proteinExistence type="predicted"/>
<dbReference type="GeneID" id="8249342"/>